<protein>
    <submittedName>
        <fullName evidence="1">Uncharacterized protein</fullName>
    </submittedName>
</protein>
<accession>A0ACD3ARB6</accession>
<evidence type="ECO:0000313" key="2">
    <source>
        <dbReference type="Proteomes" id="UP000308600"/>
    </source>
</evidence>
<proteinExistence type="predicted"/>
<name>A0ACD3ARB6_9AGAR</name>
<organism evidence="1 2">
    <name type="scientific">Pluteus cervinus</name>
    <dbReference type="NCBI Taxonomy" id="181527"/>
    <lineage>
        <taxon>Eukaryota</taxon>
        <taxon>Fungi</taxon>
        <taxon>Dikarya</taxon>
        <taxon>Basidiomycota</taxon>
        <taxon>Agaricomycotina</taxon>
        <taxon>Agaricomycetes</taxon>
        <taxon>Agaricomycetidae</taxon>
        <taxon>Agaricales</taxon>
        <taxon>Pluteineae</taxon>
        <taxon>Pluteaceae</taxon>
        <taxon>Pluteus</taxon>
    </lineage>
</organism>
<evidence type="ECO:0000313" key="1">
    <source>
        <dbReference type="EMBL" id="TFK68199.1"/>
    </source>
</evidence>
<sequence>MWSSPTYTFTPDGCLIIDTSPYKVESPEGQDVLERLKRLTGLEEDELLKVLDTEYGGVQYALLSLNTTVKAMEKHVEYKRRMLEGMSSPGQPRFELDRKPNPGEKVFLKPLSEELSLRAWAGDWASLGFYCFSFDFVDKNGRYIRTPDDVLAQIMDSCQMPKSYPNHFHCDDVNWETYAVGTGTTIAIKKRGQEDRFIIIYSESTMILPGGYCPYEIARYTSIIHIPTELIINTTLFQPQSPESQDLLRRLKALTDLEADKLTEILETKYGSFQYAMASLAYMVNAMKRHIKHKTRASDGASPFNQPEFELDPKPTTTEEVRLIPLNE</sequence>
<dbReference type="Proteomes" id="UP000308600">
    <property type="component" value="Unassembled WGS sequence"/>
</dbReference>
<dbReference type="EMBL" id="ML208357">
    <property type="protein sequence ID" value="TFK68199.1"/>
    <property type="molecule type" value="Genomic_DNA"/>
</dbReference>
<reference evidence="1 2" key="1">
    <citation type="journal article" date="2019" name="Nat. Ecol. Evol.">
        <title>Megaphylogeny resolves global patterns of mushroom evolution.</title>
        <authorList>
            <person name="Varga T."/>
            <person name="Krizsan K."/>
            <person name="Foldi C."/>
            <person name="Dima B."/>
            <person name="Sanchez-Garcia M."/>
            <person name="Sanchez-Ramirez S."/>
            <person name="Szollosi G.J."/>
            <person name="Szarkandi J.G."/>
            <person name="Papp V."/>
            <person name="Albert L."/>
            <person name="Andreopoulos W."/>
            <person name="Angelini C."/>
            <person name="Antonin V."/>
            <person name="Barry K.W."/>
            <person name="Bougher N.L."/>
            <person name="Buchanan P."/>
            <person name="Buyck B."/>
            <person name="Bense V."/>
            <person name="Catcheside P."/>
            <person name="Chovatia M."/>
            <person name="Cooper J."/>
            <person name="Damon W."/>
            <person name="Desjardin D."/>
            <person name="Finy P."/>
            <person name="Geml J."/>
            <person name="Haridas S."/>
            <person name="Hughes K."/>
            <person name="Justo A."/>
            <person name="Karasinski D."/>
            <person name="Kautmanova I."/>
            <person name="Kiss B."/>
            <person name="Kocsube S."/>
            <person name="Kotiranta H."/>
            <person name="LaButti K.M."/>
            <person name="Lechner B.E."/>
            <person name="Liimatainen K."/>
            <person name="Lipzen A."/>
            <person name="Lukacs Z."/>
            <person name="Mihaltcheva S."/>
            <person name="Morgado L.N."/>
            <person name="Niskanen T."/>
            <person name="Noordeloos M.E."/>
            <person name="Ohm R.A."/>
            <person name="Ortiz-Santana B."/>
            <person name="Ovrebo C."/>
            <person name="Racz N."/>
            <person name="Riley R."/>
            <person name="Savchenko A."/>
            <person name="Shiryaev A."/>
            <person name="Soop K."/>
            <person name="Spirin V."/>
            <person name="Szebenyi C."/>
            <person name="Tomsovsky M."/>
            <person name="Tulloss R.E."/>
            <person name="Uehling J."/>
            <person name="Grigoriev I.V."/>
            <person name="Vagvolgyi C."/>
            <person name="Papp T."/>
            <person name="Martin F.M."/>
            <person name="Miettinen O."/>
            <person name="Hibbett D.S."/>
            <person name="Nagy L.G."/>
        </authorList>
    </citation>
    <scope>NUCLEOTIDE SEQUENCE [LARGE SCALE GENOMIC DNA]</scope>
    <source>
        <strain evidence="1 2">NL-1719</strain>
    </source>
</reference>
<keyword evidence="2" id="KW-1185">Reference proteome</keyword>
<gene>
    <name evidence="1" type="ORF">BDN72DRAFT_960437</name>
</gene>